<evidence type="ECO:0000313" key="6">
    <source>
        <dbReference type="EMBL" id="ODM04437.1"/>
    </source>
</evidence>
<evidence type="ECO:0000259" key="5">
    <source>
        <dbReference type="Pfam" id="PF00884"/>
    </source>
</evidence>
<sequence>MMKQNQHPNVIYILADDMGYGDFGIFSDGSARTPNLDRLVRQGCAMSHCYAASPVCAPARAALLTGRYPHRTGAVDTYEAIGGDRMALREVTLADVYRANGYRTGLIGKWHLGLIGKEYHPCRRGFDTFIGFRGGWSDYYQYKLDRNGILEASDGTYMTDVITEESIRFIRENREQPFFLHTAYNAPHFPFQCPEEYAAPFRERFNPTLATLYGMIAYMDEGIGKLLDVLEETGLYDNTIVIFASDNGPQLYGDTNRYNCYLNGQKGEAFEGGIRVPAVLRWPGHIAPDSRCHAFFHGVDWFPTLLSACRLELPEGVSLDGKNRLDEILLGSSSPSEPYYWQWNRFTPVSKCNAAVRCGKWKLVWPPVEEAMQVPPYVVEIDERIKQEETVPDTLYPFDDSYRRIPAPHPPRLYNLEDDPLERHDVSIDYPEITESLSQEFDRWFDNVMKDYHTAVPENR</sequence>
<dbReference type="RefSeq" id="WP_069154578.1">
    <property type="nucleotide sequence ID" value="NZ_MCGH01000003.1"/>
</dbReference>
<gene>
    <name evidence="6" type="primary">atsA_5</name>
    <name evidence="6" type="ORF">BEI61_05244</name>
</gene>
<dbReference type="GO" id="GO:0046872">
    <property type="term" value="F:metal ion binding"/>
    <property type="evidence" value="ECO:0007669"/>
    <property type="project" value="UniProtKB-KW"/>
</dbReference>
<evidence type="ECO:0000256" key="4">
    <source>
        <dbReference type="ARBA" id="ARBA00022837"/>
    </source>
</evidence>
<proteinExistence type="inferred from homology"/>
<dbReference type="Gene3D" id="3.30.1120.10">
    <property type="match status" value="1"/>
</dbReference>
<dbReference type="PROSITE" id="PS00523">
    <property type="entry name" value="SULFATASE_1"/>
    <property type="match status" value="1"/>
</dbReference>
<name>A0A1E3A7G9_9FIRM</name>
<keyword evidence="4" id="KW-0106">Calcium</keyword>
<reference evidence="6 7" key="1">
    <citation type="submission" date="2016-07" db="EMBL/GenBank/DDBJ databases">
        <title>Characterization of isolates of Eisenbergiella tayi derived from blood cultures, using whole genome sequencing.</title>
        <authorList>
            <person name="Burdz T."/>
            <person name="Wiebe D."/>
            <person name="Huynh C."/>
            <person name="Bernard K."/>
        </authorList>
    </citation>
    <scope>NUCLEOTIDE SEQUENCE [LARGE SCALE GENOMIC DNA]</scope>
    <source>
        <strain evidence="6 7">NML 110608</strain>
    </source>
</reference>
<accession>A0A1E3A7G9</accession>
<feature type="domain" description="Sulfatase N-terminal" evidence="5">
    <location>
        <begin position="8"/>
        <end position="308"/>
    </location>
</feature>
<dbReference type="InterPro" id="IPR000917">
    <property type="entry name" value="Sulfatase_N"/>
</dbReference>
<comment type="caution">
    <text evidence="6">The sequence shown here is derived from an EMBL/GenBank/DDBJ whole genome shotgun (WGS) entry which is preliminary data.</text>
</comment>
<dbReference type="PROSITE" id="PS00149">
    <property type="entry name" value="SULFATASE_2"/>
    <property type="match status" value="1"/>
</dbReference>
<dbReference type="AlphaFoldDB" id="A0A1E3A7G9"/>
<comment type="similarity">
    <text evidence="1">Belongs to the sulfatase family.</text>
</comment>
<dbReference type="PATRIC" id="fig|1432052.4.peg.5831"/>
<dbReference type="CDD" id="cd16146">
    <property type="entry name" value="ARS_like"/>
    <property type="match status" value="1"/>
</dbReference>
<dbReference type="PANTHER" id="PTHR42693:SF53">
    <property type="entry name" value="ENDO-4-O-SULFATASE"/>
    <property type="match status" value="1"/>
</dbReference>
<dbReference type="EMBL" id="MCGH01000003">
    <property type="protein sequence ID" value="ODM04437.1"/>
    <property type="molecule type" value="Genomic_DNA"/>
</dbReference>
<protein>
    <submittedName>
        <fullName evidence="6">Arylsulfatase</fullName>
        <ecNumber evidence="6">3.1.6.1</ecNumber>
    </submittedName>
</protein>
<dbReference type="GO" id="GO:0004065">
    <property type="term" value="F:arylsulfatase activity"/>
    <property type="evidence" value="ECO:0007669"/>
    <property type="project" value="UniProtKB-EC"/>
</dbReference>
<evidence type="ECO:0000256" key="2">
    <source>
        <dbReference type="ARBA" id="ARBA00022723"/>
    </source>
</evidence>
<keyword evidence="3 6" id="KW-0378">Hydrolase</keyword>
<dbReference type="Gene3D" id="3.40.720.10">
    <property type="entry name" value="Alkaline Phosphatase, subunit A"/>
    <property type="match status" value="1"/>
</dbReference>
<dbReference type="EC" id="3.1.6.1" evidence="6"/>
<dbReference type="PANTHER" id="PTHR42693">
    <property type="entry name" value="ARYLSULFATASE FAMILY MEMBER"/>
    <property type="match status" value="1"/>
</dbReference>
<dbReference type="SUPFAM" id="SSF53649">
    <property type="entry name" value="Alkaline phosphatase-like"/>
    <property type="match status" value="1"/>
</dbReference>
<dbReference type="InterPro" id="IPR017850">
    <property type="entry name" value="Alkaline_phosphatase_core_sf"/>
</dbReference>
<evidence type="ECO:0000256" key="3">
    <source>
        <dbReference type="ARBA" id="ARBA00022801"/>
    </source>
</evidence>
<dbReference type="InterPro" id="IPR024607">
    <property type="entry name" value="Sulfatase_CS"/>
</dbReference>
<evidence type="ECO:0000256" key="1">
    <source>
        <dbReference type="ARBA" id="ARBA00008779"/>
    </source>
</evidence>
<dbReference type="Pfam" id="PF00884">
    <property type="entry name" value="Sulfatase"/>
    <property type="match status" value="1"/>
</dbReference>
<evidence type="ECO:0000313" key="7">
    <source>
        <dbReference type="Proteomes" id="UP000094067"/>
    </source>
</evidence>
<organism evidence="6 7">
    <name type="scientific">Eisenbergiella tayi</name>
    <dbReference type="NCBI Taxonomy" id="1432052"/>
    <lineage>
        <taxon>Bacteria</taxon>
        <taxon>Bacillati</taxon>
        <taxon>Bacillota</taxon>
        <taxon>Clostridia</taxon>
        <taxon>Lachnospirales</taxon>
        <taxon>Lachnospiraceae</taxon>
        <taxon>Eisenbergiella</taxon>
    </lineage>
</organism>
<dbReference type="InterPro" id="IPR050738">
    <property type="entry name" value="Sulfatase"/>
</dbReference>
<dbReference type="Proteomes" id="UP000094067">
    <property type="component" value="Unassembled WGS sequence"/>
</dbReference>
<keyword evidence="2" id="KW-0479">Metal-binding</keyword>